<dbReference type="EMBL" id="PEBX01000067">
    <property type="protein sequence ID" value="PTQ55834.1"/>
    <property type="molecule type" value="Genomic_DNA"/>
</dbReference>
<dbReference type="GO" id="GO:0003677">
    <property type="term" value="F:DNA binding"/>
    <property type="evidence" value="ECO:0007669"/>
    <property type="project" value="InterPro"/>
</dbReference>
<dbReference type="InterPro" id="IPR012318">
    <property type="entry name" value="HTH_CRP"/>
</dbReference>
<dbReference type="InterPro" id="IPR036390">
    <property type="entry name" value="WH_DNA-bd_sf"/>
</dbReference>
<proteinExistence type="predicted"/>
<evidence type="ECO:0000313" key="2">
    <source>
        <dbReference type="EMBL" id="PTQ55834.1"/>
    </source>
</evidence>
<evidence type="ECO:0000313" key="3">
    <source>
        <dbReference type="Proteomes" id="UP000244338"/>
    </source>
</evidence>
<protein>
    <recommendedName>
        <fullName evidence="1">HTH crp-type domain-containing protein</fullName>
    </recommendedName>
</protein>
<dbReference type="InterPro" id="IPR036388">
    <property type="entry name" value="WH-like_DNA-bd_sf"/>
</dbReference>
<dbReference type="GO" id="GO:0006355">
    <property type="term" value="P:regulation of DNA-templated transcription"/>
    <property type="evidence" value="ECO:0007669"/>
    <property type="project" value="InterPro"/>
</dbReference>
<dbReference type="Gene3D" id="1.10.10.10">
    <property type="entry name" value="Winged helix-like DNA-binding domain superfamily/Winged helix DNA-binding domain"/>
    <property type="match status" value="1"/>
</dbReference>
<dbReference type="Proteomes" id="UP000244338">
    <property type="component" value="Unassembled WGS sequence"/>
</dbReference>
<organism evidence="2 3">
    <name type="scientific">Candidatus Carbonibacillus altaicus</name>
    <dbReference type="NCBI Taxonomy" id="2163959"/>
    <lineage>
        <taxon>Bacteria</taxon>
        <taxon>Bacillati</taxon>
        <taxon>Bacillota</taxon>
        <taxon>Bacilli</taxon>
        <taxon>Bacillales</taxon>
        <taxon>Candidatus Carbonibacillus</taxon>
    </lineage>
</organism>
<dbReference type="PROSITE" id="PS51063">
    <property type="entry name" value="HTH_CRP_2"/>
    <property type="match status" value="1"/>
</dbReference>
<accession>A0A2R6XZI2</accession>
<dbReference type="SUPFAM" id="SSF46785">
    <property type="entry name" value="Winged helix' DNA-binding domain"/>
    <property type="match status" value="1"/>
</dbReference>
<name>A0A2R6XZI2_9BACL</name>
<dbReference type="Pfam" id="PF13545">
    <property type="entry name" value="HTH_Crp_2"/>
    <property type="match status" value="1"/>
</dbReference>
<feature type="domain" description="HTH crp-type" evidence="1">
    <location>
        <begin position="1"/>
        <end position="43"/>
    </location>
</feature>
<comment type="caution">
    <text evidence="2">The sequence shown here is derived from an EMBL/GenBank/DDBJ whole genome shotgun (WGS) entry which is preliminary data.</text>
</comment>
<sequence>MDKQKLSQQLAVTPRSINRVLQELKQKGILELDSHTLRVKDIEKLRKEEKLSKYD</sequence>
<reference evidence="3" key="1">
    <citation type="journal article" date="2018" name="Sci. Rep.">
        <title>Lignite coal burning seam in the remote Altai Mountains harbors a hydrogen-driven thermophilic microbial community.</title>
        <authorList>
            <person name="Kadnikov V.V."/>
            <person name="Mardanov A.V."/>
            <person name="Ivasenko D.A."/>
            <person name="Antsiferov D.V."/>
            <person name="Beletsky A.V."/>
            <person name="Karnachuk O.V."/>
            <person name="Ravin N.V."/>
        </authorList>
    </citation>
    <scope>NUCLEOTIDE SEQUENCE [LARGE SCALE GENOMIC DNA]</scope>
</reference>
<dbReference type="AlphaFoldDB" id="A0A2R6XZI2"/>
<evidence type="ECO:0000259" key="1">
    <source>
        <dbReference type="PROSITE" id="PS51063"/>
    </source>
</evidence>
<gene>
    <name evidence="2" type="ORF">BSOLF_1414</name>
</gene>